<dbReference type="InterPro" id="IPR001138">
    <property type="entry name" value="Zn2Cys6_DnaBD"/>
</dbReference>
<feature type="region of interest" description="Disordered" evidence="5">
    <location>
        <begin position="208"/>
        <end position="256"/>
    </location>
</feature>
<proteinExistence type="predicted"/>
<evidence type="ECO:0000313" key="7">
    <source>
        <dbReference type="EMBL" id="KXJ94936.1"/>
    </source>
</evidence>
<dbReference type="Pfam" id="PF00172">
    <property type="entry name" value="Zn_clus"/>
    <property type="match status" value="1"/>
</dbReference>
<evidence type="ECO:0000256" key="3">
    <source>
        <dbReference type="ARBA" id="ARBA00023125"/>
    </source>
</evidence>
<keyword evidence="2" id="KW-0479">Metal-binding</keyword>
<reference evidence="8" key="1">
    <citation type="submission" date="2016-02" db="EMBL/GenBank/DDBJ databases">
        <title>Draft genome sequence of Microdochium bolleyi, a fungal endophyte of beachgrass.</title>
        <authorList>
            <consortium name="DOE Joint Genome Institute"/>
            <person name="David A.S."/>
            <person name="May G."/>
            <person name="Haridas S."/>
            <person name="Lim J."/>
            <person name="Wang M."/>
            <person name="Labutti K."/>
            <person name="Lipzen A."/>
            <person name="Barry K."/>
            <person name="Grigoriev I.V."/>
        </authorList>
    </citation>
    <scope>NUCLEOTIDE SEQUENCE [LARGE SCALE GENOMIC DNA]</scope>
    <source>
        <strain evidence="8">J235TASD1</strain>
    </source>
</reference>
<dbReference type="PANTHER" id="PTHR46910:SF3">
    <property type="entry name" value="HALOTOLERANCE PROTEIN 9-RELATED"/>
    <property type="match status" value="1"/>
</dbReference>
<dbReference type="Proteomes" id="UP000070501">
    <property type="component" value="Unassembled WGS sequence"/>
</dbReference>
<feature type="domain" description="Zn(2)-C6 fungal-type" evidence="6">
    <location>
        <begin position="16"/>
        <end position="57"/>
    </location>
</feature>
<dbReference type="PROSITE" id="PS50048">
    <property type="entry name" value="ZN2_CY6_FUNGAL_2"/>
    <property type="match status" value="1"/>
</dbReference>
<dbReference type="SUPFAM" id="SSF57701">
    <property type="entry name" value="Zn2/Cys6 DNA-binding domain"/>
    <property type="match status" value="1"/>
</dbReference>
<keyword evidence="4" id="KW-0539">Nucleus</keyword>
<feature type="region of interest" description="Disordered" evidence="5">
    <location>
        <begin position="119"/>
        <end position="139"/>
    </location>
</feature>
<dbReference type="GO" id="GO:0008270">
    <property type="term" value="F:zinc ion binding"/>
    <property type="evidence" value="ECO:0007669"/>
    <property type="project" value="InterPro"/>
</dbReference>
<name>A0A136JCS3_9PEZI</name>
<dbReference type="GO" id="GO:0000981">
    <property type="term" value="F:DNA-binding transcription factor activity, RNA polymerase II-specific"/>
    <property type="evidence" value="ECO:0007669"/>
    <property type="project" value="InterPro"/>
</dbReference>
<accession>A0A136JCS3</accession>
<dbReference type="GO" id="GO:0005634">
    <property type="term" value="C:nucleus"/>
    <property type="evidence" value="ECO:0007669"/>
    <property type="project" value="UniProtKB-SubCell"/>
</dbReference>
<dbReference type="InParanoid" id="A0A136JCS3"/>
<feature type="compositionally biased region" description="Low complexity" evidence="5">
    <location>
        <begin position="230"/>
        <end position="242"/>
    </location>
</feature>
<evidence type="ECO:0000259" key="6">
    <source>
        <dbReference type="PROSITE" id="PS50048"/>
    </source>
</evidence>
<dbReference type="STRING" id="196109.A0A136JCS3"/>
<dbReference type="InterPro" id="IPR050987">
    <property type="entry name" value="AtrR-like"/>
</dbReference>
<dbReference type="Gene3D" id="4.10.240.10">
    <property type="entry name" value="Zn(2)-C6 fungal-type DNA-binding domain"/>
    <property type="match status" value="1"/>
</dbReference>
<dbReference type="InterPro" id="IPR036864">
    <property type="entry name" value="Zn2-C6_fun-type_DNA-bd_sf"/>
</dbReference>
<sequence>MAPASDTERRPKRPVACDRCRTHKLRCERSGPTTRPKASSTLETCVRCTRASASCTTSPPQRVGRPPRQLDGWMSVISVDHGPAAVPSPPEALSESLMADLSCWSEPQMHQMDGLEDLYTGETGPSSPSAGSLSTNITSPRAESDSFAYMDQCSGDNKEAQVESSGFENLLDQQMMHWQTREQLHSRDELGEMFLAFNGATGRDHIDWSGNAGDKSSNNSTIPLGVDQPSTSTILSRSTSSSNREPQPLPTTVQPQCIMTQHSSMSEMSTKSSGQEQSIRDLSVLISKLSQALEDVQDGRAPAFGVALRCADDFLEVVDALAGPILTPKESVMDKVENRTLDASQSLLLLNCYIKIVAIFRAGYHCYGAHASPGASLYSPPQSDHSKTGSAQLGTAELPTTASSQCAALLPFRNPGLQLSTIMHMTLHVLSRAEDVLKSGTQNTAVGPLVQATMRLEDLEGNISALLHDMRGVRKVFGIL</sequence>
<dbReference type="CDD" id="cd00067">
    <property type="entry name" value="GAL4"/>
    <property type="match status" value="1"/>
</dbReference>
<evidence type="ECO:0000313" key="8">
    <source>
        <dbReference type="Proteomes" id="UP000070501"/>
    </source>
</evidence>
<keyword evidence="8" id="KW-1185">Reference proteome</keyword>
<dbReference type="PANTHER" id="PTHR46910">
    <property type="entry name" value="TRANSCRIPTION FACTOR PDR1"/>
    <property type="match status" value="1"/>
</dbReference>
<evidence type="ECO:0000256" key="1">
    <source>
        <dbReference type="ARBA" id="ARBA00004123"/>
    </source>
</evidence>
<dbReference type="EMBL" id="KQ964246">
    <property type="protein sequence ID" value="KXJ94936.1"/>
    <property type="molecule type" value="Genomic_DNA"/>
</dbReference>
<keyword evidence="3" id="KW-0238">DNA-binding</keyword>
<dbReference type="GO" id="GO:0003677">
    <property type="term" value="F:DNA binding"/>
    <property type="evidence" value="ECO:0007669"/>
    <property type="project" value="UniProtKB-KW"/>
</dbReference>
<dbReference type="OrthoDB" id="4222821at2759"/>
<evidence type="ECO:0000256" key="5">
    <source>
        <dbReference type="SAM" id="MobiDB-lite"/>
    </source>
</evidence>
<feature type="compositionally biased region" description="Polar residues" evidence="5">
    <location>
        <begin position="123"/>
        <end position="139"/>
    </location>
</feature>
<protein>
    <recommendedName>
        <fullName evidence="6">Zn(2)-C6 fungal-type domain-containing protein</fullName>
    </recommendedName>
</protein>
<comment type="subcellular location">
    <subcellularLocation>
        <location evidence="1">Nucleus</location>
    </subcellularLocation>
</comment>
<gene>
    <name evidence="7" type="ORF">Micbo1qcDRAFT_216529</name>
</gene>
<dbReference type="AlphaFoldDB" id="A0A136JCS3"/>
<dbReference type="SMART" id="SM00066">
    <property type="entry name" value="GAL4"/>
    <property type="match status" value="1"/>
</dbReference>
<evidence type="ECO:0000256" key="4">
    <source>
        <dbReference type="ARBA" id="ARBA00023242"/>
    </source>
</evidence>
<evidence type="ECO:0000256" key="2">
    <source>
        <dbReference type="ARBA" id="ARBA00022723"/>
    </source>
</evidence>
<organism evidence="7 8">
    <name type="scientific">Microdochium bolleyi</name>
    <dbReference type="NCBI Taxonomy" id="196109"/>
    <lineage>
        <taxon>Eukaryota</taxon>
        <taxon>Fungi</taxon>
        <taxon>Dikarya</taxon>
        <taxon>Ascomycota</taxon>
        <taxon>Pezizomycotina</taxon>
        <taxon>Sordariomycetes</taxon>
        <taxon>Xylariomycetidae</taxon>
        <taxon>Xylariales</taxon>
        <taxon>Microdochiaceae</taxon>
        <taxon>Microdochium</taxon>
    </lineage>
</organism>